<dbReference type="InterPro" id="IPR011284">
    <property type="entry name" value="3oxo_ACP_reduc"/>
</dbReference>
<dbReference type="InterPro" id="IPR050259">
    <property type="entry name" value="SDR"/>
</dbReference>
<accession>A0AAE3DLE3</accession>
<feature type="binding site" evidence="13">
    <location>
        <position position="187"/>
    </location>
    <ligand>
        <name>NADP(+)</name>
        <dbReference type="ChEBI" id="CHEBI:58349"/>
    </ligand>
</feature>
<dbReference type="EC" id="1.1.1.100" evidence="14"/>
<feature type="binding site" evidence="13">
    <location>
        <begin position="154"/>
        <end position="158"/>
    </location>
    <ligand>
        <name>NADP(+)</name>
        <dbReference type="ChEBI" id="CHEBI:58349"/>
    </ligand>
</feature>
<sequence length="246" mass="25853">MLTDKIAVVTGASRGIGREIAKTLASKGAVVIVNYNGSTAKAEEVVKEIEEAGGRAEAMQCNVSDFESAGEMLSAVVKKYGRVDILVNNAGITRDGLLMKMTEADFDAVMDTNLKGAFNCMQHVSRQMLKQRSGRIINMASVVGLMGNAGQANYGASKAGLIGMTKCVARELASRGITCNAVAPGFIVTEMTDVLSDAVKEAMVAQIPLKKFGTTQDVAKTVAFLASDDASYITGQVISVDGGMHM</sequence>
<keyword evidence="8 14" id="KW-0443">Lipid metabolism</keyword>
<evidence type="ECO:0000256" key="5">
    <source>
        <dbReference type="ARBA" id="ARBA00022832"/>
    </source>
</evidence>
<dbReference type="NCBIfam" id="NF009466">
    <property type="entry name" value="PRK12826.1-2"/>
    <property type="match status" value="1"/>
</dbReference>
<comment type="catalytic activity">
    <reaction evidence="11 14">
        <text>a (3R)-hydroxyacyl-[ACP] + NADP(+) = a 3-oxoacyl-[ACP] + NADPH + H(+)</text>
        <dbReference type="Rhea" id="RHEA:17397"/>
        <dbReference type="Rhea" id="RHEA-COMP:9916"/>
        <dbReference type="Rhea" id="RHEA-COMP:9945"/>
        <dbReference type="ChEBI" id="CHEBI:15378"/>
        <dbReference type="ChEBI" id="CHEBI:57783"/>
        <dbReference type="ChEBI" id="CHEBI:58349"/>
        <dbReference type="ChEBI" id="CHEBI:78776"/>
        <dbReference type="ChEBI" id="CHEBI:78827"/>
        <dbReference type="EC" id="1.1.1.100"/>
    </reaction>
</comment>
<dbReference type="NCBIfam" id="NF005559">
    <property type="entry name" value="PRK07231.1"/>
    <property type="match status" value="1"/>
</dbReference>
<dbReference type="PROSITE" id="PS00061">
    <property type="entry name" value="ADH_SHORT"/>
    <property type="match status" value="1"/>
</dbReference>
<dbReference type="InterPro" id="IPR036291">
    <property type="entry name" value="NAD(P)-bd_dom_sf"/>
</dbReference>
<dbReference type="Pfam" id="PF13561">
    <property type="entry name" value="adh_short_C2"/>
    <property type="match status" value="1"/>
</dbReference>
<evidence type="ECO:0000256" key="9">
    <source>
        <dbReference type="ARBA" id="ARBA00023160"/>
    </source>
</evidence>
<comment type="similarity">
    <text evidence="3 14">Belongs to the short-chain dehydrogenases/reductases (SDR) family.</text>
</comment>
<evidence type="ECO:0000256" key="13">
    <source>
        <dbReference type="PIRSR" id="PIRSR611284-2"/>
    </source>
</evidence>
<keyword evidence="7 14" id="KW-0560">Oxidoreductase</keyword>
<evidence type="ECO:0000256" key="1">
    <source>
        <dbReference type="ARBA" id="ARBA00002607"/>
    </source>
</evidence>
<evidence type="ECO:0000256" key="7">
    <source>
        <dbReference type="ARBA" id="ARBA00023002"/>
    </source>
</evidence>
<organism evidence="16 17">
    <name type="scientific">Brotaphodocola catenula</name>
    <dbReference type="NCBI Taxonomy" id="2885361"/>
    <lineage>
        <taxon>Bacteria</taxon>
        <taxon>Bacillati</taxon>
        <taxon>Bacillota</taxon>
        <taxon>Clostridia</taxon>
        <taxon>Lachnospirales</taxon>
        <taxon>Lachnospiraceae</taxon>
        <taxon>Brotaphodocola</taxon>
    </lineage>
</organism>
<reference evidence="16" key="1">
    <citation type="submission" date="2021-10" db="EMBL/GenBank/DDBJ databases">
        <title>Anaerobic single-cell dispensing facilitates the cultivation of human gut bacteria.</title>
        <authorList>
            <person name="Afrizal A."/>
        </authorList>
    </citation>
    <scope>NUCLEOTIDE SEQUENCE</scope>
    <source>
        <strain evidence="16">CLA-AA-H274</strain>
    </source>
</reference>
<proteinExistence type="inferred from homology"/>
<evidence type="ECO:0000259" key="15">
    <source>
        <dbReference type="SMART" id="SM00822"/>
    </source>
</evidence>
<feature type="active site" description="Proton acceptor" evidence="12">
    <location>
        <position position="154"/>
    </location>
</feature>
<comment type="pathway">
    <text evidence="2 14">Lipid metabolism; fatty acid biosynthesis.</text>
</comment>
<keyword evidence="5 14" id="KW-0276">Fatty acid metabolism</keyword>
<feature type="binding site" evidence="13">
    <location>
        <begin position="62"/>
        <end position="63"/>
    </location>
    <ligand>
        <name>NADP(+)</name>
        <dbReference type="ChEBI" id="CHEBI:58349"/>
    </ligand>
</feature>
<feature type="binding site" evidence="13">
    <location>
        <begin position="11"/>
        <end position="14"/>
    </location>
    <ligand>
        <name>NADP(+)</name>
        <dbReference type="ChEBI" id="CHEBI:58349"/>
    </ligand>
</feature>
<keyword evidence="10" id="KW-0753">Steroid metabolism</keyword>
<dbReference type="PRINTS" id="PR00080">
    <property type="entry name" value="SDRFAMILY"/>
</dbReference>
<dbReference type="Gene3D" id="3.40.50.720">
    <property type="entry name" value="NAD(P)-binding Rossmann-like Domain"/>
    <property type="match status" value="1"/>
</dbReference>
<evidence type="ECO:0000256" key="8">
    <source>
        <dbReference type="ARBA" id="ARBA00023098"/>
    </source>
</evidence>
<evidence type="ECO:0000256" key="4">
    <source>
        <dbReference type="ARBA" id="ARBA00022516"/>
    </source>
</evidence>
<comment type="function">
    <text evidence="1 14">Catalyzes the NADPH-dependent reduction of beta-ketoacyl-ACP substrates to beta-hydroxyacyl-ACP products, the first reductive step in the elongation cycle of fatty acid biosynthesis.</text>
</comment>
<dbReference type="InterPro" id="IPR020904">
    <property type="entry name" value="Sc_DH/Rdtase_CS"/>
</dbReference>
<dbReference type="GO" id="GO:0051287">
    <property type="term" value="F:NAD binding"/>
    <property type="evidence" value="ECO:0007669"/>
    <property type="project" value="UniProtKB-UniRule"/>
</dbReference>
<keyword evidence="17" id="KW-1185">Reference proteome</keyword>
<dbReference type="RefSeq" id="WP_177977803.1">
    <property type="nucleotide sequence ID" value="NZ_JAJEPU010000023.1"/>
</dbReference>
<dbReference type="GO" id="GO:0004316">
    <property type="term" value="F:3-oxoacyl-[acyl-carrier-protein] reductase (NADPH) activity"/>
    <property type="evidence" value="ECO:0007669"/>
    <property type="project" value="UniProtKB-UniRule"/>
</dbReference>
<keyword evidence="4 14" id="KW-0444">Lipid biosynthesis</keyword>
<dbReference type="PANTHER" id="PTHR42879">
    <property type="entry name" value="3-OXOACYL-(ACYL-CARRIER-PROTEIN) REDUCTASE"/>
    <property type="match status" value="1"/>
</dbReference>
<comment type="caution">
    <text evidence="16">The sequence shown here is derived from an EMBL/GenBank/DDBJ whole genome shotgun (WGS) entry which is preliminary data.</text>
</comment>
<evidence type="ECO:0000313" key="16">
    <source>
        <dbReference type="EMBL" id="MCC2165001.1"/>
    </source>
</evidence>
<evidence type="ECO:0000256" key="10">
    <source>
        <dbReference type="ARBA" id="ARBA00023221"/>
    </source>
</evidence>
<dbReference type="AlphaFoldDB" id="A0AAE3DLE3"/>
<keyword evidence="9 14" id="KW-0275">Fatty acid biosynthesis</keyword>
<evidence type="ECO:0000256" key="11">
    <source>
        <dbReference type="ARBA" id="ARBA00048508"/>
    </source>
</evidence>
<dbReference type="GO" id="GO:0008202">
    <property type="term" value="P:steroid metabolic process"/>
    <property type="evidence" value="ECO:0007669"/>
    <property type="project" value="UniProtKB-KW"/>
</dbReference>
<protein>
    <recommendedName>
        <fullName evidence="14">3-oxoacyl-[acyl-carrier-protein] reductase</fullName>
        <ecNumber evidence="14">1.1.1.100</ecNumber>
    </recommendedName>
</protein>
<feature type="domain" description="Ketoreductase" evidence="15">
    <location>
        <begin position="5"/>
        <end position="185"/>
    </location>
</feature>
<evidence type="ECO:0000256" key="3">
    <source>
        <dbReference type="ARBA" id="ARBA00006484"/>
    </source>
</evidence>
<dbReference type="Proteomes" id="UP001198962">
    <property type="component" value="Unassembled WGS sequence"/>
</dbReference>
<dbReference type="SUPFAM" id="SSF51735">
    <property type="entry name" value="NAD(P)-binding Rossmann-fold domains"/>
    <property type="match status" value="1"/>
</dbReference>
<evidence type="ECO:0000256" key="12">
    <source>
        <dbReference type="PIRSR" id="PIRSR611284-1"/>
    </source>
</evidence>
<gene>
    <name evidence="16" type="primary">fabG</name>
    <name evidence="16" type="ORF">LKD32_08925</name>
</gene>
<comment type="subunit">
    <text evidence="14">Homotetramer.</text>
</comment>
<dbReference type="FunFam" id="3.40.50.720:FF:000037">
    <property type="entry name" value="3-oxoacyl-[acyl-carrier-protein] reductase FabG"/>
    <property type="match status" value="1"/>
</dbReference>
<dbReference type="NCBIfam" id="TIGR01830">
    <property type="entry name" value="3oxo_ACP_reduc"/>
    <property type="match status" value="1"/>
</dbReference>
<dbReference type="EMBL" id="JAJEPU010000023">
    <property type="protein sequence ID" value="MCC2165001.1"/>
    <property type="molecule type" value="Genomic_DNA"/>
</dbReference>
<name>A0AAE3DLE3_9FIRM</name>
<dbReference type="CDD" id="cd05333">
    <property type="entry name" value="BKR_SDR_c"/>
    <property type="match status" value="1"/>
</dbReference>
<keyword evidence="6 13" id="KW-0521">NADP</keyword>
<evidence type="ECO:0000313" key="17">
    <source>
        <dbReference type="Proteomes" id="UP001198962"/>
    </source>
</evidence>
<evidence type="ECO:0000256" key="2">
    <source>
        <dbReference type="ARBA" id="ARBA00005194"/>
    </source>
</evidence>
<dbReference type="PANTHER" id="PTHR42879:SF2">
    <property type="entry name" value="3-OXOACYL-[ACYL-CARRIER-PROTEIN] REDUCTASE FABG"/>
    <property type="match status" value="1"/>
</dbReference>
<evidence type="ECO:0000256" key="14">
    <source>
        <dbReference type="RuleBase" id="RU366074"/>
    </source>
</evidence>
<evidence type="ECO:0000256" key="6">
    <source>
        <dbReference type="ARBA" id="ARBA00022857"/>
    </source>
</evidence>
<dbReference type="SMART" id="SM00822">
    <property type="entry name" value="PKS_KR"/>
    <property type="match status" value="1"/>
</dbReference>
<dbReference type="GO" id="GO:0006633">
    <property type="term" value="P:fatty acid biosynthetic process"/>
    <property type="evidence" value="ECO:0007669"/>
    <property type="project" value="UniProtKB-KW"/>
</dbReference>
<dbReference type="InterPro" id="IPR057326">
    <property type="entry name" value="KR_dom"/>
</dbReference>
<dbReference type="PRINTS" id="PR00081">
    <property type="entry name" value="GDHRDH"/>
</dbReference>
<feature type="binding site" evidence="13">
    <location>
        <position position="89"/>
    </location>
    <ligand>
        <name>NADP(+)</name>
        <dbReference type="ChEBI" id="CHEBI:58349"/>
    </ligand>
</feature>
<dbReference type="InterPro" id="IPR002347">
    <property type="entry name" value="SDR_fam"/>
</dbReference>